<dbReference type="SUPFAM" id="SSF47473">
    <property type="entry name" value="EF-hand"/>
    <property type="match status" value="1"/>
</dbReference>
<dbReference type="GO" id="GO:0016460">
    <property type="term" value="C:myosin II complex"/>
    <property type="evidence" value="ECO:0007669"/>
    <property type="project" value="TreeGrafter"/>
</dbReference>
<dbReference type="CDD" id="cd00051">
    <property type="entry name" value="EFh"/>
    <property type="match status" value="1"/>
</dbReference>
<organism evidence="5 6">
    <name type="scientific">Paragonimus westermani</name>
    <dbReference type="NCBI Taxonomy" id="34504"/>
    <lineage>
        <taxon>Eukaryota</taxon>
        <taxon>Metazoa</taxon>
        <taxon>Spiralia</taxon>
        <taxon>Lophotrochozoa</taxon>
        <taxon>Platyhelminthes</taxon>
        <taxon>Trematoda</taxon>
        <taxon>Digenea</taxon>
        <taxon>Plagiorchiida</taxon>
        <taxon>Troglotremata</taxon>
        <taxon>Troglotrematidae</taxon>
        <taxon>Paragonimus</taxon>
    </lineage>
</organism>
<dbReference type="Gene3D" id="1.10.238.10">
    <property type="entry name" value="EF-hand"/>
    <property type="match status" value="2"/>
</dbReference>
<evidence type="ECO:0000313" key="6">
    <source>
        <dbReference type="Proteomes" id="UP000324629"/>
    </source>
</evidence>
<evidence type="ECO:0000313" key="5">
    <source>
        <dbReference type="EMBL" id="KAA3680507.1"/>
    </source>
</evidence>
<evidence type="ECO:0000256" key="2">
    <source>
        <dbReference type="ARBA" id="ARBA00022737"/>
    </source>
</evidence>
<dbReference type="InterPro" id="IPR018247">
    <property type="entry name" value="EF_Hand_1_Ca_BS"/>
</dbReference>
<evidence type="ECO:0000259" key="4">
    <source>
        <dbReference type="PROSITE" id="PS50222"/>
    </source>
</evidence>
<proteinExistence type="predicted"/>
<keyword evidence="3" id="KW-0106">Calcium</keyword>
<dbReference type="Pfam" id="PF13499">
    <property type="entry name" value="EF-hand_7"/>
    <property type="match status" value="2"/>
</dbReference>
<dbReference type="AlphaFoldDB" id="A0A5J4NXS7"/>
<dbReference type="PANTHER" id="PTHR23048">
    <property type="entry name" value="MYOSIN LIGHT CHAIN 1, 3"/>
    <property type="match status" value="1"/>
</dbReference>
<evidence type="ECO:0000256" key="1">
    <source>
        <dbReference type="ARBA" id="ARBA00022723"/>
    </source>
</evidence>
<keyword evidence="2" id="KW-0677">Repeat</keyword>
<dbReference type="PANTHER" id="PTHR23048:SF48">
    <property type="entry name" value="CENTRIN 3"/>
    <property type="match status" value="1"/>
</dbReference>
<dbReference type="EMBL" id="QNGE01000425">
    <property type="protein sequence ID" value="KAA3680507.1"/>
    <property type="molecule type" value="Genomic_DNA"/>
</dbReference>
<protein>
    <submittedName>
        <fullName evidence="5">Centrin-3</fullName>
    </submittedName>
</protein>
<dbReference type="InterPro" id="IPR011992">
    <property type="entry name" value="EF-hand-dom_pair"/>
</dbReference>
<feature type="domain" description="EF-hand" evidence="4">
    <location>
        <begin position="89"/>
        <end position="124"/>
    </location>
</feature>
<reference evidence="5 6" key="1">
    <citation type="journal article" date="2019" name="Gigascience">
        <title>Whole-genome sequence of the oriental lung fluke Paragonimus westermani.</title>
        <authorList>
            <person name="Oey H."/>
            <person name="Zakrzewski M."/>
            <person name="Narain K."/>
            <person name="Devi K.R."/>
            <person name="Agatsuma T."/>
            <person name="Nawaratna S."/>
            <person name="Gobert G.N."/>
            <person name="Jones M.K."/>
            <person name="Ragan M.A."/>
            <person name="McManus D.P."/>
            <person name="Krause L."/>
        </authorList>
    </citation>
    <scope>NUCLEOTIDE SEQUENCE [LARGE SCALE GENOMIC DNA]</scope>
    <source>
        <strain evidence="5 6">IND2009</strain>
    </source>
</reference>
<dbReference type="FunFam" id="1.10.238.10:FF:000001">
    <property type="entry name" value="Calmodulin 1"/>
    <property type="match status" value="1"/>
</dbReference>
<keyword evidence="1" id="KW-0479">Metal-binding</keyword>
<dbReference type="SMART" id="SM00054">
    <property type="entry name" value="EFh"/>
    <property type="match status" value="3"/>
</dbReference>
<dbReference type="Proteomes" id="UP000324629">
    <property type="component" value="Unassembled WGS sequence"/>
</dbReference>
<name>A0A5J4NXS7_9TREM</name>
<dbReference type="PROSITE" id="PS00018">
    <property type="entry name" value="EF_HAND_1"/>
    <property type="match status" value="1"/>
</dbReference>
<dbReference type="InterPro" id="IPR050230">
    <property type="entry name" value="CALM/Myosin/TropC-like"/>
</dbReference>
<dbReference type="InterPro" id="IPR002048">
    <property type="entry name" value="EF_hand_dom"/>
</dbReference>
<gene>
    <name evidence="5" type="ORF">DEA37_0007905</name>
</gene>
<comment type="caution">
    <text evidence="5">The sequence shown here is derived from an EMBL/GenBank/DDBJ whole genome shotgun (WGS) entry which is preliminary data.</text>
</comment>
<feature type="domain" description="EF-hand" evidence="4">
    <location>
        <begin position="15"/>
        <end position="50"/>
    </location>
</feature>
<dbReference type="GO" id="GO:0005509">
    <property type="term" value="F:calcium ion binding"/>
    <property type="evidence" value="ECO:0007669"/>
    <property type="project" value="InterPro"/>
</dbReference>
<accession>A0A5J4NXS7</accession>
<evidence type="ECO:0000256" key="3">
    <source>
        <dbReference type="ARBA" id="ARBA00022837"/>
    </source>
</evidence>
<dbReference type="PROSITE" id="PS50222">
    <property type="entry name" value="EF_HAND_2"/>
    <property type="match status" value="2"/>
</dbReference>
<sequence>MQHTRRRKRRELTPEQKQEIVEAFDLFDTDRDHSLSYYEFKVALRALGFELKKQEVLHILDDYNIKEDGGNLTFDDFNEIVTDMILDRDPMTEIIRAFKLFDDDDSGRITYRNLKKIARELGENLTDQELRSMIEEFDRDGDGSSELPVQIFVETVLKLTPQLSTLMCVGLISDLFR</sequence>
<keyword evidence="6" id="KW-1185">Reference proteome</keyword>